<accession>A0AAV4XGV4</accession>
<keyword evidence="1" id="KW-1133">Transmembrane helix</keyword>
<name>A0AAV4XGV4_CAEEX</name>
<comment type="caution">
    <text evidence="2">The sequence shown here is derived from an EMBL/GenBank/DDBJ whole genome shotgun (WGS) entry which is preliminary data.</text>
</comment>
<dbReference type="Proteomes" id="UP001054945">
    <property type="component" value="Unassembled WGS sequence"/>
</dbReference>
<dbReference type="EMBL" id="BPLR01000386">
    <property type="protein sequence ID" value="GIY94377.1"/>
    <property type="molecule type" value="Genomic_DNA"/>
</dbReference>
<proteinExistence type="predicted"/>
<keyword evidence="3" id="KW-1185">Reference proteome</keyword>
<gene>
    <name evidence="2" type="ORF">CEXT_369171</name>
</gene>
<keyword evidence="1" id="KW-0812">Transmembrane</keyword>
<organism evidence="2 3">
    <name type="scientific">Caerostris extrusa</name>
    <name type="common">Bark spider</name>
    <name type="synonym">Caerostris bankana</name>
    <dbReference type="NCBI Taxonomy" id="172846"/>
    <lineage>
        <taxon>Eukaryota</taxon>
        <taxon>Metazoa</taxon>
        <taxon>Ecdysozoa</taxon>
        <taxon>Arthropoda</taxon>
        <taxon>Chelicerata</taxon>
        <taxon>Arachnida</taxon>
        <taxon>Araneae</taxon>
        <taxon>Araneomorphae</taxon>
        <taxon>Entelegynae</taxon>
        <taxon>Araneoidea</taxon>
        <taxon>Araneidae</taxon>
        <taxon>Caerostris</taxon>
    </lineage>
</organism>
<dbReference type="AlphaFoldDB" id="A0AAV4XGV4"/>
<evidence type="ECO:0000313" key="2">
    <source>
        <dbReference type="EMBL" id="GIY94377.1"/>
    </source>
</evidence>
<protein>
    <submittedName>
        <fullName evidence="2">Uncharacterized protein</fullName>
    </submittedName>
</protein>
<feature type="transmembrane region" description="Helical" evidence="1">
    <location>
        <begin position="75"/>
        <end position="92"/>
    </location>
</feature>
<evidence type="ECO:0000313" key="3">
    <source>
        <dbReference type="Proteomes" id="UP001054945"/>
    </source>
</evidence>
<reference evidence="2 3" key="1">
    <citation type="submission" date="2021-06" db="EMBL/GenBank/DDBJ databases">
        <title>Caerostris extrusa draft genome.</title>
        <authorList>
            <person name="Kono N."/>
            <person name="Arakawa K."/>
        </authorList>
    </citation>
    <scope>NUCLEOTIDE SEQUENCE [LARGE SCALE GENOMIC DNA]</scope>
</reference>
<keyword evidence="1" id="KW-0472">Membrane</keyword>
<feature type="transmembrane region" description="Helical" evidence="1">
    <location>
        <begin position="48"/>
        <end position="69"/>
    </location>
</feature>
<sequence length="141" mass="16826">MNPSQNWIKEAFLPIFILFYLQGMESLPSLEFFSRNTFLKLICNSSKYLFPCILIYLAVIQILWLCFISSYKDEWATLIVLFLQLWIYISVFRSRTKIRLLTEELHRISNMLRVYTLKKKENVENLHLGVLLIRNVLGYIP</sequence>
<evidence type="ECO:0000256" key="1">
    <source>
        <dbReference type="SAM" id="Phobius"/>
    </source>
</evidence>